<comment type="caution">
    <text evidence="2">The sequence shown here is derived from an EMBL/GenBank/DDBJ whole genome shotgun (WGS) entry which is preliminary data.</text>
</comment>
<dbReference type="VEuPathDB" id="MicrosporidiaDB:M153_19280001"/>
<dbReference type="AlphaFoldDB" id="A0A0R0LU72"/>
<gene>
    <name evidence="2" type="ORF">M153_19280001</name>
</gene>
<dbReference type="Pfam" id="PF13307">
    <property type="entry name" value="Helicase_C_2"/>
    <property type="match status" value="1"/>
</dbReference>
<feature type="domain" description="ATP-dependent helicase C-terminal" evidence="1">
    <location>
        <begin position="171"/>
        <end position="295"/>
    </location>
</feature>
<dbReference type="GO" id="GO:0003678">
    <property type="term" value="F:DNA helicase activity"/>
    <property type="evidence" value="ECO:0007669"/>
    <property type="project" value="TreeGrafter"/>
</dbReference>
<accession>A0A0R0LU72</accession>
<dbReference type="PANTHER" id="PTHR11472">
    <property type="entry name" value="DNA REPAIR DEAD HELICASE RAD3/XP-D SUBFAMILY MEMBER"/>
    <property type="match status" value="1"/>
</dbReference>
<reference evidence="2 3" key="1">
    <citation type="submission" date="2015-07" db="EMBL/GenBank/DDBJ databases">
        <title>The genome of Pseudoloma neurophilia, a relevant intracellular parasite of the zebrafish.</title>
        <authorList>
            <person name="Ndikumana S."/>
            <person name="Pelin A."/>
            <person name="Sanders J."/>
            <person name="Corradi N."/>
        </authorList>
    </citation>
    <scope>NUCLEOTIDE SEQUENCE [LARGE SCALE GENOMIC DNA]</scope>
    <source>
        <strain evidence="2 3">MK1</strain>
    </source>
</reference>
<dbReference type="PANTHER" id="PTHR11472:SF47">
    <property type="entry name" value="FANCONI ANEMIA GROUP J PROTEIN"/>
    <property type="match status" value="1"/>
</dbReference>
<dbReference type="GO" id="GO:0003676">
    <property type="term" value="F:nucleic acid binding"/>
    <property type="evidence" value="ECO:0007669"/>
    <property type="project" value="InterPro"/>
</dbReference>
<dbReference type="Proteomes" id="UP000051530">
    <property type="component" value="Unassembled WGS sequence"/>
</dbReference>
<dbReference type="InterPro" id="IPR006555">
    <property type="entry name" value="ATP-dep_Helicase_C"/>
</dbReference>
<dbReference type="GO" id="GO:0005524">
    <property type="term" value="F:ATP binding"/>
    <property type="evidence" value="ECO:0007669"/>
    <property type="project" value="InterPro"/>
</dbReference>
<dbReference type="EMBL" id="LGUB01000562">
    <property type="protein sequence ID" value="KRH92962.1"/>
    <property type="molecule type" value="Genomic_DNA"/>
</dbReference>
<dbReference type="InterPro" id="IPR045028">
    <property type="entry name" value="DinG/Rad3-like"/>
</dbReference>
<organism evidence="2 3">
    <name type="scientific">Pseudoloma neurophilia</name>
    <dbReference type="NCBI Taxonomy" id="146866"/>
    <lineage>
        <taxon>Eukaryota</taxon>
        <taxon>Fungi</taxon>
        <taxon>Fungi incertae sedis</taxon>
        <taxon>Microsporidia</taxon>
        <taxon>Pseudoloma</taxon>
    </lineage>
</organism>
<dbReference type="GO" id="GO:0005634">
    <property type="term" value="C:nucleus"/>
    <property type="evidence" value="ECO:0007669"/>
    <property type="project" value="TreeGrafter"/>
</dbReference>
<name>A0A0R0LU72_9MICR</name>
<dbReference type="GO" id="GO:1990918">
    <property type="term" value="P:double-strand break repair involved in meiotic recombination"/>
    <property type="evidence" value="ECO:0007669"/>
    <property type="project" value="TreeGrafter"/>
</dbReference>
<dbReference type="InterPro" id="IPR027417">
    <property type="entry name" value="P-loop_NTPase"/>
</dbReference>
<dbReference type="GO" id="GO:0006289">
    <property type="term" value="P:nucleotide-excision repair"/>
    <property type="evidence" value="ECO:0007669"/>
    <property type="project" value="TreeGrafter"/>
</dbReference>
<proteinExistence type="predicted"/>
<keyword evidence="3" id="KW-1185">Reference proteome</keyword>
<evidence type="ECO:0000313" key="2">
    <source>
        <dbReference type="EMBL" id="KRH92962.1"/>
    </source>
</evidence>
<dbReference type="GO" id="GO:0016818">
    <property type="term" value="F:hydrolase activity, acting on acid anhydrides, in phosphorus-containing anhydrides"/>
    <property type="evidence" value="ECO:0007669"/>
    <property type="project" value="InterPro"/>
</dbReference>
<dbReference type="SMART" id="SM00491">
    <property type="entry name" value="HELICc2"/>
    <property type="match status" value="1"/>
</dbReference>
<evidence type="ECO:0000259" key="1">
    <source>
        <dbReference type="SMART" id="SM00491"/>
    </source>
</evidence>
<dbReference type="Gene3D" id="3.40.50.300">
    <property type="entry name" value="P-loop containing nucleotide triphosphate hydrolases"/>
    <property type="match status" value="1"/>
</dbReference>
<dbReference type="OrthoDB" id="2192787at2759"/>
<sequence length="329" mass="38487">RSEQQTRNDNFFTTKFVLLDASVIFHTLPFQSIVLLSGTLAPFAQLEKELKHTFSYKLIAPSIIKNNIFIRKVKTYNGLNLNGSYKNINNIEYIDKMIEIILILRKNLRKGGTVVFLPNYTLIKTFKQRIYQLIQTSSDITQNKRFKQSSDFRKSTFSKYYSSNNLNDENVNLVRLIKSSFDEDLLFVEDSQNFEKTFFNYSKACHQKKKPLLLSVYRGKSSEGTDFKDDLARLVICVSLPYPNIKDNTIRLHKEKKVNWYVNQCYRAINQAIGRIIRDLNDYGGVFLLEERVDKSRLSNWVQQSLIETEKLEDCLGDWSSFISEKQLK</sequence>
<protein>
    <submittedName>
        <fullName evidence="2">Putative CAP domain protein</fullName>
    </submittedName>
</protein>
<evidence type="ECO:0000313" key="3">
    <source>
        <dbReference type="Proteomes" id="UP000051530"/>
    </source>
</evidence>
<feature type="non-terminal residue" evidence="2">
    <location>
        <position position="1"/>
    </location>
</feature>